<dbReference type="AlphaFoldDB" id="K2SGV2"/>
<accession>K2SGV2</accession>
<evidence type="ECO:0000313" key="2">
    <source>
        <dbReference type="EMBL" id="EKG21684.1"/>
    </source>
</evidence>
<reference evidence="2 3" key="1">
    <citation type="journal article" date="2012" name="BMC Genomics">
        <title>Tools to kill: Genome of one of the most destructive plant pathogenic fungi Macrophomina phaseolina.</title>
        <authorList>
            <person name="Islam M.S."/>
            <person name="Haque M.S."/>
            <person name="Islam M.M."/>
            <person name="Emdad E.M."/>
            <person name="Halim A."/>
            <person name="Hossen Q.M.M."/>
            <person name="Hossain M.Z."/>
            <person name="Ahmed B."/>
            <person name="Rahim S."/>
            <person name="Rahman M.S."/>
            <person name="Alam M.M."/>
            <person name="Hou S."/>
            <person name="Wan X."/>
            <person name="Saito J.A."/>
            <person name="Alam M."/>
        </authorList>
    </citation>
    <scope>NUCLEOTIDE SEQUENCE [LARGE SCALE GENOMIC DNA]</scope>
    <source>
        <strain evidence="2 3">MS6</strain>
    </source>
</reference>
<gene>
    <name evidence="2" type="ORF">MPH_00994</name>
</gene>
<evidence type="ECO:0000313" key="3">
    <source>
        <dbReference type="Proteomes" id="UP000007129"/>
    </source>
</evidence>
<name>K2SGV2_MACPH</name>
<dbReference type="STRING" id="1126212.K2SGV2"/>
<keyword evidence="1" id="KW-0472">Membrane</keyword>
<feature type="transmembrane region" description="Helical" evidence="1">
    <location>
        <begin position="12"/>
        <end position="32"/>
    </location>
</feature>
<feature type="transmembrane region" description="Helical" evidence="1">
    <location>
        <begin position="47"/>
        <end position="67"/>
    </location>
</feature>
<sequence>MALEIPGGRGASMYILGGIGLFLVWSTLAIRAHVRARLLHQWGWDDWMMAAAVLCFTVMAGGMFSLAKNRFGEPAYTLPVETLVDLYKVRASLHCSSSHPLIQTGNDCRRAGLRHYLHVLPPLCVLLLPPSDSRYVANLDHQSSNGHHHCLLHHLLLHPP</sequence>
<comment type="caution">
    <text evidence="2">The sequence shown here is derived from an EMBL/GenBank/DDBJ whole genome shotgun (WGS) entry which is preliminary data.</text>
</comment>
<protein>
    <submittedName>
        <fullName evidence="2">Uncharacterized protein</fullName>
    </submittedName>
</protein>
<organism evidence="2 3">
    <name type="scientific">Macrophomina phaseolina (strain MS6)</name>
    <name type="common">Charcoal rot fungus</name>
    <dbReference type="NCBI Taxonomy" id="1126212"/>
    <lineage>
        <taxon>Eukaryota</taxon>
        <taxon>Fungi</taxon>
        <taxon>Dikarya</taxon>
        <taxon>Ascomycota</taxon>
        <taxon>Pezizomycotina</taxon>
        <taxon>Dothideomycetes</taxon>
        <taxon>Dothideomycetes incertae sedis</taxon>
        <taxon>Botryosphaeriales</taxon>
        <taxon>Botryosphaeriaceae</taxon>
        <taxon>Macrophomina</taxon>
    </lineage>
</organism>
<keyword evidence="1" id="KW-0812">Transmembrane</keyword>
<dbReference type="InParanoid" id="K2SGV2"/>
<dbReference type="VEuPathDB" id="FungiDB:MPH_00994"/>
<dbReference type="EMBL" id="AHHD01000041">
    <property type="protein sequence ID" value="EKG21684.1"/>
    <property type="molecule type" value="Genomic_DNA"/>
</dbReference>
<proteinExistence type="predicted"/>
<keyword evidence="1" id="KW-1133">Transmembrane helix</keyword>
<dbReference type="Proteomes" id="UP000007129">
    <property type="component" value="Unassembled WGS sequence"/>
</dbReference>
<evidence type="ECO:0000256" key="1">
    <source>
        <dbReference type="SAM" id="Phobius"/>
    </source>
</evidence>
<dbReference type="HOGENOM" id="CLU_1652477_0_0_1"/>